<dbReference type="OrthoDB" id="582199at2"/>
<dbReference type="SMART" id="SM00347">
    <property type="entry name" value="HTH_MARR"/>
    <property type="match status" value="1"/>
</dbReference>
<dbReference type="InterPro" id="IPR036390">
    <property type="entry name" value="WH_DNA-bd_sf"/>
</dbReference>
<dbReference type="Gene3D" id="1.10.10.10">
    <property type="entry name" value="Winged helix-like DNA-binding domain superfamily/Winged helix DNA-binding domain"/>
    <property type="match status" value="1"/>
</dbReference>
<dbReference type="PROSITE" id="PS01117">
    <property type="entry name" value="HTH_MARR_1"/>
    <property type="match status" value="1"/>
</dbReference>
<evidence type="ECO:0000256" key="1">
    <source>
        <dbReference type="ARBA" id="ARBA00023015"/>
    </source>
</evidence>
<evidence type="ECO:0000313" key="6">
    <source>
        <dbReference type="Proteomes" id="UP000278398"/>
    </source>
</evidence>
<dbReference type="PRINTS" id="PR00598">
    <property type="entry name" value="HTHMARR"/>
</dbReference>
<keyword evidence="3" id="KW-0804">Transcription</keyword>
<dbReference type="PANTHER" id="PTHR42756:SF1">
    <property type="entry name" value="TRANSCRIPTIONAL REPRESSOR OF EMRAB OPERON"/>
    <property type="match status" value="1"/>
</dbReference>
<dbReference type="PROSITE" id="PS50995">
    <property type="entry name" value="HTH_MARR_2"/>
    <property type="match status" value="1"/>
</dbReference>
<comment type="caution">
    <text evidence="5">The sequence shown here is derived from an EMBL/GenBank/DDBJ whole genome shotgun (WGS) entry which is preliminary data.</text>
</comment>
<gene>
    <name evidence="5" type="ORF">EJC49_00460</name>
</gene>
<dbReference type="Pfam" id="PF01047">
    <property type="entry name" value="MarR"/>
    <property type="match status" value="1"/>
</dbReference>
<proteinExistence type="predicted"/>
<dbReference type="RefSeq" id="WP_126697484.1">
    <property type="nucleotide sequence ID" value="NZ_RWKW01000002.1"/>
</dbReference>
<reference evidence="5 6" key="1">
    <citation type="submission" date="2018-12" db="EMBL/GenBank/DDBJ databases">
        <title>Mesorhizobium carbonis sp. nov., isolated from coal mine water.</title>
        <authorList>
            <person name="Xin W."/>
            <person name="Xu Z."/>
            <person name="Xiang F."/>
            <person name="Zhang J."/>
            <person name="Xi L."/>
            <person name="Liu J."/>
        </authorList>
    </citation>
    <scope>NUCLEOTIDE SEQUENCE [LARGE SCALE GENOMIC DNA]</scope>
    <source>
        <strain evidence="5 6">B2.3</strain>
    </source>
</reference>
<dbReference type="EMBL" id="RWKW01000002">
    <property type="protein sequence ID" value="RST88209.1"/>
    <property type="molecule type" value="Genomic_DNA"/>
</dbReference>
<keyword evidence="6" id="KW-1185">Reference proteome</keyword>
<dbReference type="AlphaFoldDB" id="A0A3R9YCL9"/>
<dbReference type="GO" id="GO:0003700">
    <property type="term" value="F:DNA-binding transcription factor activity"/>
    <property type="evidence" value="ECO:0007669"/>
    <property type="project" value="InterPro"/>
</dbReference>
<evidence type="ECO:0000256" key="2">
    <source>
        <dbReference type="ARBA" id="ARBA00023125"/>
    </source>
</evidence>
<sequence>MSQPFDSDTLGFLISDVARLFRAEVERRIAAAGVAVTPGEGRALANVARCGTVRQNVLAERMGVEAMTLSGYLDRLESRGLVTRTADPIDRRAKLVQLTPQAEDVLVEVRAIGAAMREDLTGRMGVERWDELIGALKVLREELSTMKGDAPRSGEPS</sequence>
<name>A0A3R9YCL9_9HYPH</name>
<dbReference type="SUPFAM" id="SSF46785">
    <property type="entry name" value="Winged helix' DNA-binding domain"/>
    <property type="match status" value="1"/>
</dbReference>
<dbReference type="GO" id="GO:0003677">
    <property type="term" value="F:DNA binding"/>
    <property type="evidence" value="ECO:0007669"/>
    <property type="project" value="UniProtKB-KW"/>
</dbReference>
<feature type="domain" description="HTH marR-type" evidence="4">
    <location>
        <begin position="7"/>
        <end position="141"/>
    </location>
</feature>
<organism evidence="5 6">
    <name type="scientific">Aquibium carbonis</name>
    <dbReference type="NCBI Taxonomy" id="2495581"/>
    <lineage>
        <taxon>Bacteria</taxon>
        <taxon>Pseudomonadati</taxon>
        <taxon>Pseudomonadota</taxon>
        <taxon>Alphaproteobacteria</taxon>
        <taxon>Hyphomicrobiales</taxon>
        <taxon>Phyllobacteriaceae</taxon>
        <taxon>Aquibium</taxon>
    </lineage>
</organism>
<keyword evidence="1" id="KW-0805">Transcription regulation</keyword>
<dbReference type="InterPro" id="IPR000835">
    <property type="entry name" value="HTH_MarR-typ"/>
</dbReference>
<accession>A0A3R9YCL9</accession>
<dbReference type="InterPro" id="IPR036388">
    <property type="entry name" value="WH-like_DNA-bd_sf"/>
</dbReference>
<evidence type="ECO:0000313" key="5">
    <source>
        <dbReference type="EMBL" id="RST88209.1"/>
    </source>
</evidence>
<dbReference type="PANTHER" id="PTHR42756">
    <property type="entry name" value="TRANSCRIPTIONAL REGULATOR, MARR"/>
    <property type="match status" value="1"/>
</dbReference>
<protein>
    <submittedName>
        <fullName evidence="5">MarR family transcriptional regulator</fullName>
    </submittedName>
</protein>
<evidence type="ECO:0000256" key="3">
    <source>
        <dbReference type="ARBA" id="ARBA00023163"/>
    </source>
</evidence>
<evidence type="ECO:0000259" key="4">
    <source>
        <dbReference type="PROSITE" id="PS50995"/>
    </source>
</evidence>
<keyword evidence="2" id="KW-0238">DNA-binding</keyword>
<dbReference type="InterPro" id="IPR023187">
    <property type="entry name" value="Tscrpt_reg_MarR-type_CS"/>
</dbReference>
<dbReference type="Proteomes" id="UP000278398">
    <property type="component" value="Unassembled WGS sequence"/>
</dbReference>